<dbReference type="GO" id="GO:0044038">
    <property type="term" value="P:cell wall macromolecule biosynthetic process"/>
    <property type="evidence" value="ECO:0007669"/>
    <property type="project" value="TreeGrafter"/>
</dbReference>
<feature type="transmembrane region" description="Helical" evidence="8">
    <location>
        <begin position="262"/>
        <end position="280"/>
    </location>
</feature>
<feature type="transmembrane region" description="Helical" evidence="8">
    <location>
        <begin position="193"/>
        <end position="215"/>
    </location>
</feature>
<comment type="cofactor">
    <cofactor evidence="7">
        <name>Mg(2+)</name>
        <dbReference type="ChEBI" id="CHEBI:18420"/>
    </cofactor>
</comment>
<keyword evidence="2" id="KW-1003">Cell membrane</keyword>
<feature type="binding site" evidence="7">
    <location>
        <position position="138"/>
    </location>
    <ligand>
        <name>Mg(2+)</name>
        <dbReference type="ChEBI" id="CHEBI:18420"/>
    </ligand>
</feature>
<evidence type="ECO:0000256" key="4">
    <source>
        <dbReference type="ARBA" id="ARBA00022692"/>
    </source>
</evidence>
<comment type="subcellular location">
    <subcellularLocation>
        <location evidence="1">Cell membrane</location>
        <topology evidence="1">Multi-pass membrane protein</topology>
    </subcellularLocation>
</comment>
<feature type="transmembrane region" description="Helical" evidence="8">
    <location>
        <begin position="221"/>
        <end position="241"/>
    </location>
</feature>
<dbReference type="CDD" id="cd06854">
    <property type="entry name" value="GT_WbpL_WbcO_like"/>
    <property type="match status" value="1"/>
</dbReference>
<evidence type="ECO:0000313" key="10">
    <source>
        <dbReference type="Proteomes" id="UP000273734"/>
    </source>
</evidence>
<comment type="caution">
    <text evidence="9">The sequence shown here is derived from an EMBL/GenBank/DDBJ whole genome shotgun (WGS) entry which is preliminary data.</text>
</comment>
<gene>
    <name evidence="9" type="ORF">DF015_12935</name>
</gene>
<dbReference type="GO" id="GO:0071555">
    <property type="term" value="P:cell wall organization"/>
    <property type="evidence" value="ECO:0007669"/>
    <property type="project" value="TreeGrafter"/>
</dbReference>
<evidence type="ECO:0000256" key="5">
    <source>
        <dbReference type="ARBA" id="ARBA00022989"/>
    </source>
</evidence>
<feature type="transmembrane region" description="Helical" evidence="8">
    <location>
        <begin position="55"/>
        <end position="84"/>
    </location>
</feature>
<evidence type="ECO:0000256" key="1">
    <source>
        <dbReference type="ARBA" id="ARBA00004651"/>
    </source>
</evidence>
<dbReference type="GO" id="GO:0046872">
    <property type="term" value="F:metal ion binding"/>
    <property type="evidence" value="ECO:0007669"/>
    <property type="project" value="UniProtKB-KW"/>
</dbReference>
<dbReference type="GO" id="GO:0016780">
    <property type="term" value="F:phosphotransferase activity, for other substituted phosphate groups"/>
    <property type="evidence" value="ECO:0007669"/>
    <property type="project" value="InterPro"/>
</dbReference>
<accession>A0AB74D8N8</accession>
<evidence type="ECO:0000313" key="9">
    <source>
        <dbReference type="EMBL" id="RQP79292.1"/>
    </source>
</evidence>
<dbReference type="AlphaFoldDB" id="A0AB74D8N8"/>
<proteinExistence type="predicted"/>
<keyword evidence="7" id="KW-0479">Metal-binding</keyword>
<feature type="transmembrane region" description="Helical" evidence="8">
    <location>
        <begin position="169"/>
        <end position="186"/>
    </location>
</feature>
<dbReference type="Proteomes" id="UP000273734">
    <property type="component" value="Unassembled WGS sequence"/>
</dbReference>
<dbReference type="GO" id="GO:0005886">
    <property type="term" value="C:plasma membrane"/>
    <property type="evidence" value="ECO:0007669"/>
    <property type="project" value="UniProtKB-SubCell"/>
</dbReference>
<dbReference type="PANTHER" id="PTHR22926">
    <property type="entry name" value="PHOSPHO-N-ACETYLMURAMOYL-PENTAPEPTIDE-TRANSFERASE"/>
    <property type="match status" value="1"/>
</dbReference>
<feature type="transmembrane region" description="Helical" evidence="8">
    <location>
        <begin position="300"/>
        <end position="319"/>
    </location>
</feature>
<dbReference type="EMBL" id="QTNY01000007">
    <property type="protein sequence ID" value="RQP79292.1"/>
    <property type="molecule type" value="Genomic_DNA"/>
</dbReference>
<name>A0AB74D8N8_9BURK</name>
<dbReference type="Pfam" id="PF00953">
    <property type="entry name" value="Glycos_transf_4"/>
    <property type="match status" value="1"/>
</dbReference>
<dbReference type="PANTHER" id="PTHR22926:SF3">
    <property type="entry name" value="UNDECAPRENYL-PHOSPHATE ALPHA-N-ACETYLGLUCOSAMINYL 1-PHOSPHATE TRANSFERASE"/>
    <property type="match status" value="1"/>
</dbReference>
<feature type="transmembrane region" description="Helical" evidence="8">
    <location>
        <begin position="146"/>
        <end position="163"/>
    </location>
</feature>
<protein>
    <submittedName>
        <fullName evidence="9">Glycosyl transferase</fullName>
    </submittedName>
</protein>
<keyword evidence="4 8" id="KW-0812">Transmembrane</keyword>
<evidence type="ECO:0000256" key="6">
    <source>
        <dbReference type="ARBA" id="ARBA00023136"/>
    </source>
</evidence>
<organism evidence="9 10">
    <name type="scientific">Burkholderia ubonensis</name>
    <dbReference type="NCBI Taxonomy" id="101571"/>
    <lineage>
        <taxon>Bacteria</taxon>
        <taxon>Pseudomonadati</taxon>
        <taxon>Pseudomonadota</taxon>
        <taxon>Betaproteobacteria</taxon>
        <taxon>Burkholderiales</taxon>
        <taxon>Burkholderiaceae</taxon>
        <taxon>Burkholderia</taxon>
        <taxon>Burkholderia cepacia complex</taxon>
    </lineage>
</organism>
<evidence type="ECO:0000256" key="3">
    <source>
        <dbReference type="ARBA" id="ARBA00022679"/>
    </source>
</evidence>
<evidence type="ECO:0000256" key="7">
    <source>
        <dbReference type="PIRSR" id="PIRSR600715-1"/>
    </source>
</evidence>
<dbReference type="InterPro" id="IPR000715">
    <property type="entry name" value="Glycosyl_transferase_4"/>
</dbReference>
<keyword evidence="3 9" id="KW-0808">Transferase</keyword>
<keyword evidence="7" id="KW-0460">Magnesium</keyword>
<sequence>MIASLPIVVVAAFAACASFAVLACLLKSGLAWRLAVDVPNQRSLHERPVPRVGGWGVMCSALPLIVLGVPGFGWAALAAGVLAVVSLIDDRRGLSARVRFSVHLMVAAGAVAVSSTGMPIWATVLVVVALVWGVNLYNFMDGANGLAAGMTVVGFGTYAIAAARVAPELAMASGVIAGAGLGFLMLNFGAAKVFLGDVGSIPLGFLAGAFGLWGWQHGVWPVWFVAMAFGPFIADASVTLLRRLLRGEKVWQAHREHFYQRLVRTLGSHVPVALLYYALMLGGSAAGLAARQLPSVAEQWAIVVAWYAALAVVGAWIEWRWRKSGLTR</sequence>
<keyword evidence="5 8" id="KW-1133">Transmembrane helix</keyword>
<evidence type="ECO:0000256" key="2">
    <source>
        <dbReference type="ARBA" id="ARBA00022475"/>
    </source>
</evidence>
<dbReference type="GO" id="GO:0009103">
    <property type="term" value="P:lipopolysaccharide biosynthetic process"/>
    <property type="evidence" value="ECO:0007669"/>
    <property type="project" value="TreeGrafter"/>
</dbReference>
<dbReference type="RefSeq" id="WP_095412228.1">
    <property type="nucleotide sequence ID" value="NZ_NQMX01000056.1"/>
</dbReference>
<evidence type="ECO:0000256" key="8">
    <source>
        <dbReference type="SAM" id="Phobius"/>
    </source>
</evidence>
<feature type="binding site" evidence="7">
    <location>
        <position position="197"/>
    </location>
    <ligand>
        <name>Mg(2+)</name>
        <dbReference type="ChEBI" id="CHEBI:18420"/>
    </ligand>
</feature>
<keyword evidence="6 8" id="KW-0472">Membrane</keyword>
<reference evidence="9 10" key="1">
    <citation type="submission" date="2018-08" db="EMBL/GenBank/DDBJ databases">
        <title>Comparative analysis of Burkholderia isolates from Puerto Rico.</title>
        <authorList>
            <person name="Hall C."/>
            <person name="Sahl J."/>
            <person name="Wagner D."/>
        </authorList>
    </citation>
    <scope>NUCLEOTIDE SEQUENCE [LARGE SCALE GENOMIC DNA]</scope>
    <source>
        <strain evidence="9 10">Bp8964</strain>
    </source>
</reference>